<evidence type="ECO:0000256" key="4">
    <source>
        <dbReference type="ARBA" id="ARBA00022561"/>
    </source>
</evidence>
<accession>A0A1B1FDM6</accession>
<evidence type="ECO:0000256" key="6">
    <source>
        <dbReference type="RuleBase" id="RU361230"/>
    </source>
</evidence>
<evidence type="ECO:0000256" key="7">
    <source>
        <dbReference type="SAM" id="MobiDB-lite"/>
    </source>
</evidence>
<proteinExistence type="inferred from homology"/>
<protein>
    <recommendedName>
        <fullName evidence="6">Capsid protein</fullName>
    </recommendedName>
</protein>
<name>A0A1B1FDM6_9VIRU</name>
<evidence type="ECO:0000256" key="1">
    <source>
        <dbReference type="ARBA" id="ARBA00004328"/>
    </source>
</evidence>
<dbReference type="InterPro" id="IPR004219">
    <property type="entry name" value="TTvirus_Unk"/>
</dbReference>
<sequence>MAAWWWGRRRRWRRWRRRRLPRRRRWRRRRRWPRRRRRRWPRRRRRRRPARRLRRRRRRRRVRRPRRRQKLILTQWNPQTVRKCVIRGFIPLFNCSRTAYHRNFVDHMDDVYTTGPCGGGTGSMLFNLGFFYQEFKKHHCKWSASNRDFDLCRYRGTVLKFYRHSDVDYIVWVNRTPPFQENLLDAMSRQPLAMLQAHKCLLIRSFRTHPRGPAYLKMKVRPPRLLTDKWYFQPDFCNVPLFQLQFALAELRFPIGSPQTANTCVNFLVLDDIYYNFLDNKPSQSHNSQREERSHGYSFKGAEGEEDRNMLWHGLWSTDRYLNTPHINTLFPSISKLNEHKDEDTNANQNYKKLLDGNKKVYKDSQYRQPIWNKTQISNLYRAIAEEQHRKIQQYYNTTYGQYQRQLFTGKKYWDYRVGIFSPTFLSPTRLNPEMPGAYTEVAYNPWTDEGTGNVVCLQYLTKENSEYKPHGGSKFCVEDVPLWLALNGYVDICKKEGKDPGIRLNCLMCIRCPYTRPKLYNPRDNTELFVVYSYNFGHGRMPGGDKYVPMEFKDRWYPSLMHQEEVIEDIVRSGPFALKDQTDMVTCMMRYSALFNWGGNIIREQAVEDPCKKNTFAIPGASGIARILQVSNPLKQTPTTTWHSWDWRRSLFTQTGLKRMREQQPYDEITYAGPKRPKLTVPAGPTLAAGDAFNYWERKPLTSPAETIPSQTETETEAPEEELQEEEVPEGLQLRELWDQQLQQKRQLGIVFQQLLRLRTGSEIHPALA</sequence>
<evidence type="ECO:0000313" key="8">
    <source>
        <dbReference type="EMBL" id="ANQ39355.1"/>
    </source>
</evidence>
<dbReference type="Pfam" id="PF02956">
    <property type="entry name" value="TT_ORF1"/>
    <property type="match status" value="1"/>
</dbReference>
<evidence type="ECO:0000256" key="2">
    <source>
        <dbReference type="ARBA" id="ARBA00006131"/>
    </source>
</evidence>
<reference evidence="8" key="1">
    <citation type="submission" date="2015-06" db="EMBL/GenBank/DDBJ databases">
        <title>TTVs in the plasma of HIV-infected subjects from United States.</title>
        <authorList>
            <person name="Li L."/>
            <person name="Delwart E."/>
        </authorList>
    </citation>
    <scope>NUCLEOTIDE SEQUENCE</scope>
    <source>
        <strain evidence="8">P14-1</strain>
    </source>
</reference>
<feature type="compositionally biased region" description="Acidic residues" evidence="7">
    <location>
        <begin position="715"/>
        <end position="730"/>
    </location>
</feature>
<comment type="similarity">
    <text evidence="2 6">Belongs to the anelloviridae capsid protein family.</text>
</comment>
<dbReference type="GO" id="GO:0039615">
    <property type="term" value="C:T=1 icosahedral viral capsid"/>
    <property type="evidence" value="ECO:0007669"/>
    <property type="project" value="UniProtKB-UniRule"/>
</dbReference>
<evidence type="ECO:0000256" key="3">
    <source>
        <dbReference type="ARBA" id="ARBA00022431"/>
    </source>
</evidence>
<keyword evidence="3 6" id="KW-1140">T=1 icosahedral capsid protein</keyword>
<evidence type="ECO:0000256" key="5">
    <source>
        <dbReference type="ARBA" id="ARBA00022844"/>
    </source>
</evidence>
<organism evidence="8">
    <name type="scientific">Torque teno virus</name>
    <dbReference type="NCBI Taxonomy" id="68887"/>
    <lineage>
        <taxon>Viruses</taxon>
        <taxon>Monodnaviria</taxon>
        <taxon>Shotokuvirae</taxon>
        <taxon>Commensaviricota</taxon>
        <taxon>Cardeaviricetes</taxon>
        <taxon>Sanitavirales</taxon>
        <taxon>Anelloviridae</taxon>
    </lineage>
</organism>
<keyword evidence="4 6" id="KW-0167">Capsid protein</keyword>
<dbReference type="EMBL" id="KT163900">
    <property type="protein sequence ID" value="ANQ39355.1"/>
    <property type="molecule type" value="Genomic_DNA"/>
</dbReference>
<feature type="region of interest" description="Disordered" evidence="7">
    <location>
        <begin position="703"/>
        <end position="730"/>
    </location>
</feature>
<comment type="subcellular location">
    <subcellularLocation>
        <location evidence="1 6">Virion</location>
    </subcellularLocation>
</comment>
<comment type="function">
    <text evidence="6">Self-assembles to form an icosahedral capsid.</text>
</comment>
<keyword evidence="5 6" id="KW-0946">Virion</keyword>